<feature type="transmembrane region" description="Helical" evidence="2">
    <location>
        <begin position="261"/>
        <end position="287"/>
    </location>
</feature>
<dbReference type="GO" id="GO:0016010">
    <property type="term" value="C:dystrophin-associated glycoprotein complex"/>
    <property type="evidence" value="ECO:0007669"/>
    <property type="project" value="InterPro"/>
</dbReference>
<feature type="transmembrane region" description="Helical" evidence="2">
    <location>
        <begin position="195"/>
        <end position="219"/>
    </location>
</feature>
<keyword evidence="2" id="KW-0472">Membrane</keyword>
<feature type="compositionally biased region" description="Basic and acidic residues" evidence="1">
    <location>
        <begin position="64"/>
        <end position="77"/>
    </location>
</feature>
<sequence length="378" mass="42273">MESRANLHHLLYQDLWGEVDSVIVQDLRTVGWPWDDVRNMRSVTDRRPSDPDTVAMDNPAMEMEQSKNKLWTKRDPSPAKGSVKHQNKPGEDSGKPNGKTAANGKTPKKNGSTAPVNGTRGNLSDERSERNGPKPGKGDEEPEMSPQKMQLRTTVPQSMTPKDLQSGPHSPRPRGSSRQKSPAATARKGCECCRLYFFLTIFQLLVGAGIIVLCVFISGIFSDDRSRDVPYWSGIPLVIAALVGMYSCIFSRNKFESAWHFGVRIFFWMLTFFCCIACVVAATFAGLHGTSIVDYVECLSLDSSCQCTKSFDSSARVFMYIDMTDCNLVFEKLKVLLFISCGVNAFGALVCFLILIMMWKRNYQRFYTGLGYTYATYA</sequence>
<evidence type="ECO:0000313" key="3">
    <source>
        <dbReference type="Proteomes" id="UP000001554"/>
    </source>
</evidence>
<gene>
    <name evidence="4" type="primary">LOC118415995</name>
</gene>
<feature type="compositionally biased region" description="Polar residues" evidence="1">
    <location>
        <begin position="109"/>
        <end position="122"/>
    </location>
</feature>
<keyword evidence="2" id="KW-0812">Transmembrane</keyword>
<feature type="compositionally biased region" description="Polar residues" evidence="1">
    <location>
        <begin position="147"/>
        <end position="160"/>
    </location>
</feature>
<proteinExistence type="predicted"/>
<feature type="transmembrane region" description="Helical" evidence="2">
    <location>
        <begin position="335"/>
        <end position="359"/>
    </location>
</feature>
<dbReference type="PANTHER" id="PTHR15260:SF1">
    <property type="entry name" value="SARCOSPAN"/>
    <property type="match status" value="1"/>
</dbReference>
<keyword evidence="2" id="KW-1133">Transmembrane helix</keyword>
<keyword evidence="3" id="KW-1185">Reference proteome</keyword>
<organism evidence="3 4">
    <name type="scientific">Branchiostoma floridae</name>
    <name type="common">Florida lancelet</name>
    <name type="synonym">Amphioxus</name>
    <dbReference type="NCBI Taxonomy" id="7739"/>
    <lineage>
        <taxon>Eukaryota</taxon>
        <taxon>Metazoa</taxon>
        <taxon>Chordata</taxon>
        <taxon>Cephalochordata</taxon>
        <taxon>Leptocardii</taxon>
        <taxon>Amphioxiformes</taxon>
        <taxon>Branchiostomatidae</taxon>
        <taxon>Branchiostoma</taxon>
    </lineage>
</organism>
<dbReference type="AlphaFoldDB" id="A0A9J7L7S4"/>
<dbReference type="RefSeq" id="XP_035676904.1">
    <property type="nucleotide sequence ID" value="XM_035821011.1"/>
</dbReference>
<feature type="transmembrane region" description="Helical" evidence="2">
    <location>
        <begin position="231"/>
        <end position="249"/>
    </location>
</feature>
<dbReference type="KEGG" id="bfo:118415995"/>
<feature type="compositionally biased region" description="Basic and acidic residues" evidence="1">
    <location>
        <begin position="123"/>
        <end position="139"/>
    </location>
</feature>
<dbReference type="InterPro" id="IPR030429">
    <property type="entry name" value="Sarcospan"/>
</dbReference>
<evidence type="ECO:0000313" key="4">
    <source>
        <dbReference type="RefSeq" id="XP_035676904.1"/>
    </source>
</evidence>
<accession>A0A9J7L7S4</accession>
<dbReference type="PANTHER" id="PTHR15260">
    <property type="entry name" value="SARCOSPAN"/>
    <property type="match status" value="1"/>
</dbReference>
<reference evidence="3" key="1">
    <citation type="journal article" date="2020" name="Nat. Ecol. Evol.">
        <title>Deeply conserved synteny resolves early events in vertebrate evolution.</title>
        <authorList>
            <person name="Simakov O."/>
            <person name="Marletaz F."/>
            <person name="Yue J.X."/>
            <person name="O'Connell B."/>
            <person name="Jenkins J."/>
            <person name="Brandt A."/>
            <person name="Calef R."/>
            <person name="Tung C.H."/>
            <person name="Huang T.K."/>
            <person name="Schmutz J."/>
            <person name="Satoh N."/>
            <person name="Yu J.K."/>
            <person name="Putnam N.H."/>
            <person name="Green R.E."/>
            <person name="Rokhsar D.S."/>
        </authorList>
    </citation>
    <scope>NUCLEOTIDE SEQUENCE [LARGE SCALE GENOMIC DNA]</scope>
    <source>
        <strain evidence="3">S238N-H82</strain>
    </source>
</reference>
<evidence type="ECO:0000256" key="2">
    <source>
        <dbReference type="SAM" id="Phobius"/>
    </source>
</evidence>
<dbReference type="GeneID" id="118415995"/>
<dbReference type="Proteomes" id="UP000001554">
    <property type="component" value="Chromosome 5"/>
</dbReference>
<evidence type="ECO:0000256" key="1">
    <source>
        <dbReference type="SAM" id="MobiDB-lite"/>
    </source>
</evidence>
<dbReference type="OrthoDB" id="10027693at2759"/>
<reference evidence="4" key="2">
    <citation type="submission" date="2025-08" db="UniProtKB">
        <authorList>
            <consortium name="RefSeq"/>
        </authorList>
    </citation>
    <scope>IDENTIFICATION</scope>
    <source>
        <strain evidence="4">S238N-H82</strain>
        <tissue evidence="4">Testes</tissue>
    </source>
</reference>
<dbReference type="GO" id="GO:0042383">
    <property type="term" value="C:sarcolemma"/>
    <property type="evidence" value="ECO:0000318"/>
    <property type="project" value="GO_Central"/>
</dbReference>
<name>A0A9J7L7S4_BRAFL</name>
<feature type="region of interest" description="Disordered" evidence="1">
    <location>
        <begin position="42"/>
        <end position="182"/>
    </location>
</feature>
<protein>
    <submittedName>
        <fullName evidence="4">Sarcospan-like isoform X1</fullName>
    </submittedName>
</protein>